<sequence>MKPVILVPGILASRLMRVNRKTGEQVQVWFPIANMSTYDDVIQYLWGRYDKNLQEYVSFQDSEWQILPVPGLAGIAHLSNQFPLSLLMGGYEPTIKYLESLGYTRNVNIFAFPYDWRQDPTGTYTQVLFQAFVHNIASRTGQKVVLVGHSMGSVVIKAFIQQKPTVADEFVDKFISVGGAFNGCASNFINLHREFNVPGFPSNQALRGLMGSMPSVYSSFPHWPAKYLTRVWIKRTEGKANEEITAQIPTECKCRWKSSQIIIDELIRKQIKTPQPIINELQTKKATKVLHIKQIQKFQHIDDKSAVKDEVYEFFTPNGNNFLKTAYSGFMQQLIEFDPEIYNAINERMKKPITSKVKMYSIISIGVPTPKDLIFDTPSCLENLQYQSPRTNFCDGDGFVQVEAAQDDGFSNSERTFVKGVPHGGMLQNGKVLQIVEQILKK</sequence>
<dbReference type="GO" id="GO:0008374">
    <property type="term" value="F:O-acyltransferase activity"/>
    <property type="evidence" value="ECO:0007669"/>
    <property type="project" value="InterPro"/>
</dbReference>
<dbReference type="InterPro" id="IPR029058">
    <property type="entry name" value="AB_hydrolase_fold"/>
</dbReference>
<dbReference type="AlphaFoldDB" id="A0AA86NKI8"/>
<gene>
    <name evidence="2" type="ORF">HINF_LOCUS72343</name>
    <name evidence="1" type="ORF">HINF_LOCUS8653</name>
</gene>
<comment type="caution">
    <text evidence="1">The sequence shown here is derived from an EMBL/GenBank/DDBJ whole genome shotgun (WGS) entry which is preliminary data.</text>
</comment>
<name>A0AA86NKI8_9EUKA</name>
<reference evidence="2 3" key="2">
    <citation type="submission" date="2024-07" db="EMBL/GenBank/DDBJ databases">
        <authorList>
            <person name="Akdeniz Z."/>
        </authorList>
    </citation>
    <scope>NUCLEOTIDE SEQUENCE [LARGE SCALE GENOMIC DNA]</scope>
</reference>
<accession>A0AA86NKI8</accession>
<protein>
    <submittedName>
        <fullName evidence="1">Lecithin-cholesterol acyltransferase</fullName>
    </submittedName>
    <submittedName>
        <fullName evidence="2">Lecithin-cholesterol_acyltransferase</fullName>
    </submittedName>
</protein>
<dbReference type="EMBL" id="CAXDID020000572">
    <property type="protein sequence ID" value="CAL6103854.1"/>
    <property type="molecule type" value="Genomic_DNA"/>
</dbReference>
<dbReference type="InterPro" id="IPR003386">
    <property type="entry name" value="LACT/PDAT_acylTrfase"/>
</dbReference>
<evidence type="ECO:0000313" key="3">
    <source>
        <dbReference type="Proteomes" id="UP001642409"/>
    </source>
</evidence>
<evidence type="ECO:0000313" key="2">
    <source>
        <dbReference type="EMBL" id="CAL6103854.1"/>
    </source>
</evidence>
<evidence type="ECO:0000313" key="1">
    <source>
        <dbReference type="EMBL" id="CAI9921008.1"/>
    </source>
</evidence>
<dbReference type="SUPFAM" id="SSF53474">
    <property type="entry name" value="alpha/beta-Hydrolases"/>
    <property type="match status" value="1"/>
</dbReference>
<dbReference type="EMBL" id="CATOUU010000209">
    <property type="protein sequence ID" value="CAI9921008.1"/>
    <property type="molecule type" value="Genomic_DNA"/>
</dbReference>
<proteinExistence type="predicted"/>
<dbReference type="PANTHER" id="PTHR11440">
    <property type="entry name" value="LECITHIN-CHOLESTEROL ACYLTRANSFERASE-RELATED"/>
    <property type="match status" value="1"/>
</dbReference>
<dbReference type="Gene3D" id="3.40.50.1820">
    <property type="entry name" value="alpha/beta hydrolase"/>
    <property type="match status" value="1"/>
</dbReference>
<keyword evidence="1" id="KW-0808">Transferase</keyword>
<keyword evidence="3" id="KW-1185">Reference proteome</keyword>
<reference evidence="1" key="1">
    <citation type="submission" date="2023-06" db="EMBL/GenBank/DDBJ databases">
        <authorList>
            <person name="Kurt Z."/>
        </authorList>
    </citation>
    <scope>NUCLEOTIDE SEQUENCE</scope>
</reference>
<dbReference type="Proteomes" id="UP001642409">
    <property type="component" value="Unassembled WGS sequence"/>
</dbReference>
<keyword evidence="1" id="KW-0012">Acyltransferase</keyword>
<dbReference type="GO" id="GO:0006629">
    <property type="term" value="P:lipid metabolic process"/>
    <property type="evidence" value="ECO:0007669"/>
    <property type="project" value="InterPro"/>
</dbReference>
<dbReference type="Pfam" id="PF02450">
    <property type="entry name" value="LCAT"/>
    <property type="match status" value="1"/>
</dbReference>
<organism evidence="1">
    <name type="scientific">Hexamita inflata</name>
    <dbReference type="NCBI Taxonomy" id="28002"/>
    <lineage>
        <taxon>Eukaryota</taxon>
        <taxon>Metamonada</taxon>
        <taxon>Diplomonadida</taxon>
        <taxon>Hexamitidae</taxon>
        <taxon>Hexamitinae</taxon>
        <taxon>Hexamita</taxon>
    </lineage>
</organism>